<evidence type="ECO:0000313" key="7">
    <source>
        <dbReference type="Proteomes" id="UP000235145"/>
    </source>
</evidence>
<dbReference type="OrthoDB" id="5590282at2759"/>
<dbReference type="PANTHER" id="PTHR10177">
    <property type="entry name" value="CYCLINS"/>
    <property type="match status" value="1"/>
</dbReference>
<sequence length="601" mass="68010">MKKFRSKLPRRKRSKISPILRSSPALKFNYSSIIDSSSNLTRDVGFACDSSSVVSTNNKSVKKRSFADGNAAVASEFRRITRSYSKRMEIMAEKEVEVSESSSCVEMLNSSSKSTIRRQPEVLKDVKAENDDDVSITVCGIENSEVTTRSECSIFPVELTDRRDELQGNEEIDASVSSRLASPREKFGMNSHFKLSDTTINEGQSAYSEAKDYAVSVASRPKSQPDPASANITSYISKSDTSKTVKDPQAENCGESKLISADFDLTCSESLSCEDDEFDHSSAECTDANRGSSEIEFSSDYTPSTWDMSGSQFSERSFGDTTPSPTFQLFLLYRQKFCKSEVSEKVTSTGNNNEPPNTTIKLLRPEDEEHEESYQMMRQRERRQVYLHNYADEYCGTKEYGHLVVQQRLQMVHWIIEQSANKEFQKETMFLGVNLLDRFLSKGYFTNEKELQIVGIACLTLATRIEENQPSNSIRQKSFHIGSNEYSRSEVVAMEWLVQEVLSFQCFLPTIYNFLWYYLKAARANQDIDKTAKYLAVLTLLGNEQLCFWPSTVAASLVIIACLANNQHSSHQQIAWIHNGSNDTDLPDCIKCLEWLVKYIC</sequence>
<name>A0A9R1VYN7_LACSA</name>
<dbReference type="GO" id="GO:0005737">
    <property type="term" value="C:cytoplasm"/>
    <property type="evidence" value="ECO:0000318"/>
    <property type="project" value="GO_Central"/>
</dbReference>
<dbReference type="InterPro" id="IPR006671">
    <property type="entry name" value="Cyclin_N"/>
</dbReference>
<dbReference type="InterPro" id="IPR036915">
    <property type="entry name" value="Cyclin-like_sf"/>
</dbReference>
<keyword evidence="2 4" id="KW-0195">Cyclin</keyword>
<dbReference type="Pfam" id="PF00134">
    <property type="entry name" value="Cyclin_N"/>
    <property type="match status" value="1"/>
</dbReference>
<dbReference type="GO" id="GO:0000082">
    <property type="term" value="P:G1/S transition of mitotic cell cycle"/>
    <property type="evidence" value="ECO:0000318"/>
    <property type="project" value="GO_Central"/>
</dbReference>
<dbReference type="EMBL" id="NBSK02000004">
    <property type="protein sequence ID" value="KAJ0213357.1"/>
    <property type="molecule type" value="Genomic_DNA"/>
</dbReference>
<organism evidence="6 7">
    <name type="scientific">Lactuca sativa</name>
    <name type="common">Garden lettuce</name>
    <dbReference type="NCBI Taxonomy" id="4236"/>
    <lineage>
        <taxon>Eukaryota</taxon>
        <taxon>Viridiplantae</taxon>
        <taxon>Streptophyta</taxon>
        <taxon>Embryophyta</taxon>
        <taxon>Tracheophyta</taxon>
        <taxon>Spermatophyta</taxon>
        <taxon>Magnoliopsida</taxon>
        <taxon>eudicotyledons</taxon>
        <taxon>Gunneridae</taxon>
        <taxon>Pentapetalae</taxon>
        <taxon>asterids</taxon>
        <taxon>campanulids</taxon>
        <taxon>Asterales</taxon>
        <taxon>Asteraceae</taxon>
        <taxon>Cichorioideae</taxon>
        <taxon>Cichorieae</taxon>
        <taxon>Lactucinae</taxon>
        <taxon>Lactuca</taxon>
    </lineage>
</organism>
<keyword evidence="7" id="KW-1185">Reference proteome</keyword>
<dbReference type="PROSITE" id="PS00292">
    <property type="entry name" value="CYCLINS"/>
    <property type="match status" value="1"/>
</dbReference>
<evidence type="ECO:0000256" key="3">
    <source>
        <dbReference type="ARBA" id="ARBA00023306"/>
    </source>
</evidence>
<dbReference type="SUPFAM" id="SSF47954">
    <property type="entry name" value="Cyclin-like"/>
    <property type="match status" value="2"/>
</dbReference>
<evidence type="ECO:0000313" key="6">
    <source>
        <dbReference type="EMBL" id="KAJ0213357.1"/>
    </source>
</evidence>
<feature type="domain" description="Cyclin-like" evidence="5">
    <location>
        <begin position="413"/>
        <end position="500"/>
    </location>
</feature>
<dbReference type="GO" id="GO:0051301">
    <property type="term" value="P:cell division"/>
    <property type="evidence" value="ECO:0007669"/>
    <property type="project" value="UniProtKB-KW"/>
</dbReference>
<dbReference type="Gene3D" id="1.10.472.10">
    <property type="entry name" value="Cyclin-like"/>
    <property type="match status" value="2"/>
</dbReference>
<keyword evidence="1" id="KW-0132">Cell division</keyword>
<evidence type="ECO:0000256" key="1">
    <source>
        <dbReference type="ARBA" id="ARBA00022618"/>
    </source>
</evidence>
<dbReference type="InterPro" id="IPR004367">
    <property type="entry name" value="Cyclin_C-dom"/>
</dbReference>
<dbReference type="InterPro" id="IPR013763">
    <property type="entry name" value="Cyclin-like_dom"/>
</dbReference>
<dbReference type="GO" id="GO:0016538">
    <property type="term" value="F:cyclin-dependent protein serine/threonine kinase regulator activity"/>
    <property type="evidence" value="ECO:0000318"/>
    <property type="project" value="GO_Central"/>
</dbReference>
<accession>A0A9R1VYN7</accession>
<dbReference type="GO" id="GO:0005634">
    <property type="term" value="C:nucleus"/>
    <property type="evidence" value="ECO:0000318"/>
    <property type="project" value="GO_Central"/>
</dbReference>
<reference evidence="6 7" key="1">
    <citation type="journal article" date="2017" name="Nat. Commun.">
        <title>Genome assembly with in vitro proximity ligation data and whole-genome triplication in lettuce.</title>
        <authorList>
            <person name="Reyes-Chin-Wo S."/>
            <person name="Wang Z."/>
            <person name="Yang X."/>
            <person name="Kozik A."/>
            <person name="Arikit S."/>
            <person name="Song C."/>
            <person name="Xia L."/>
            <person name="Froenicke L."/>
            <person name="Lavelle D.O."/>
            <person name="Truco M.J."/>
            <person name="Xia R."/>
            <person name="Zhu S."/>
            <person name="Xu C."/>
            <person name="Xu H."/>
            <person name="Xu X."/>
            <person name="Cox K."/>
            <person name="Korf I."/>
            <person name="Meyers B.C."/>
            <person name="Michelmore R.W."/>
        </authorList>
    </citation>
    <scope>NUCLEOTIDE SEQUENCE [LARGE SCALE GENOMIC DNA]</scope>
    <source>
        <strain evidence="7">cv. Salinas</strain>
        <tissue evidence="6">Seedlings</tissue>
    </source>
</reference>
<dbReference type="SMART" id="SM00385">
    <property type="entry name" value="CYCLIN"/>
    <property type="match status" value="1"/>
</dbReference>
<dbReference type="InterPro" id="IPR039361">
    <property type="entry name" value="Cyclin"/>
</dbReference>
<evidence type="ECO:0000256" key="2">
    <source>
        <dbReference type="ARBA" id="ARBA00023127"/>
    </source>
</evidence>
<gene>
    <name evidence="6" type="ORF">LSAT_V11C400166330</name>
</gene>
<dbReference type="InterPro" id="IPR048258">
    <property type="entry name" value="Cyclins_cyclin-box"/>
</dbReference>
<comment type="caution">
    <text evidence="6">The sequence shown here is derived from an EMBL/GenBank/DDBJ whole genome shotgun (WGS) entry which is preliminary data.</text>
</comment>
<dbReference type="Pfam" id="PF02984">
    <property type="entry name" value="Cyclin_C"/>
    <property type="match status" value="1"/>
</dbReference>
<dbReference type="Proteomes" id="UP000235145">
    <property type="component" value="Unassembled WGS sequence"/>
</dbReference>
<proteinExistence type="inferred from homology"/>
<comment type="similarity">
    <text evidence="4">Belongs to the cyclin family.</text>
</comment>
<evidence type="ECO:0000256" key="4">
    <source>
        <dbReference type="RuleBase" id="RU000383"/>
    </source>
</evidence>
<dbReference type="AlphaFoldDB" id="A0A9R1VYN7"/>
<evidence type="ECO:0000259" key="5">
    <source>
        <dbReference type="SMART" id="SM00385"/>
    </source>
</evidence>
<dbReference type="GO" id="GO:0000307">
    <property type="term" value="C:cyclin-dependent protein kinase holoenzyme complex"/>
    <property type="evidence" value="ECO:0000318"/>
    <property type="project" value="GO_Central"/>
</dbReference>
<keyword evidence="3" id="KW-0131">Cell cycle</keyword>
<protein>
    <recommendedName>
        <fullName evidence="5">Cyclin-like domain-containing protein</fullName>
    </recommendedName>
</protein>